<comment type="caution">
    <text evidence="1">The sequence shown here is derived from an EMBL/GenBank/DDBJ whole genome shotgun (WGS) entry which is preliminary data.</text>
</comment>
<dbReference type="EMBL" id="ANIK01000071">
    <property type="protein sequence ID" value="EMJ93230.1"/>
    <property type="molecule type" value="Genomic_DNA"/>
</dbReference>
<sequence>MLSSLCGQRCPNFRKIWITKYAERFRFEWNFLFNRSDFSDHSKFYRSQSRSGLNDSIQDFANLISGNPDVRFC</sequence>
<reference evidence="1 2" key="1">
    <citation type="submission" date="2013-01" db="EMBL/GenBank/DDBJ databases">
        <authorList>
            <person name="Harkins D.M."/>
            <person name="Durkin A.S."/>
            <person name="Brinkac L.M."/>
            <person name="Haft D.H."/>
            <person name="Selengut J.D."/>
            <person name="Sanka R."/>
            <person name="DePew J."/>
            <person name="Purushe J."/>
            <person name="Galloway R.L."/>
            <person name="Vinetz J.M."/>
            <person name="Sutton G.G."/>
            <person name="Nierman W.C."/>
            <person name="Fouts D.E."/>
        </authorList>
    </citation>
    <scope>NUCLEOTIDE SEQUENCE [LARGE SCALE GENOMIC DNA]</scope>
    <source>
        <strain evidence="1 2">79601</strain>
    </source>
</reference>
<evidence type="ECO:0000313" key="2">
    <source>
        <dbReference type="Proteomes" id="UP000011988"/>
    </source>
</evidence>
<proteinExistence type="predicted"/>
<dbReference type="Proteomes" id="UP000011988">
    <property type="component" value="Unassembled WGS sequence"/>
</dbReference>
<protein>
    <submittedName>
        <fullName evidence="1">Uncharacterized protein</fullName>
    </submittedName>
</protein>
<dbReference type="AlphaFoldDB" id="M6D3V0"/>
<accession>M6D3V0</accession>
<gene>
    <name evidence="1" type="ORF">LEP1GSC194_1769</name>
</gene>
<organism evidence="1 2">
    <name type="scientific">Leptospira alstonii serovar Sichuan str. 79601</name>
    <dbReference type="NCBI Taxonomy" id="1218565"/>
    <lineage>
        <taxon>Bacteria</taxon>
        <taxon>Pseudomonadati</taxon>
        <taxon>Spirochaetota</taxon>
        <taxon>Spirochaetia</taxon>
        <taxon>Leptospirales</taxon>
        <taxon>Leptospiraceae</taxon>
        <taxon>Leptospira</taxon>
    </lineage>
</organism>
<evidence type="ECO:0000313" key="1">
    <source>
        <dbReference type="EMBL" id="EMJ93230.1"/>
    </source>
</evidence>
<dbReference type="PATRIC" id="fig|1218565.3.peg.3183"/>
<name>M6D3V0_9LEPT</name>